<dbReference type="EMBL" id="CP000613">
    <property type="protein sequence ID" value="ACI98697.1"/>
    <property type="molecule type" value="Genomic_DNA"/>
</dbReference>
<dbReference type="GO" id="GO:0006508">
    <property type="term" value="P:proteolysis"/>
    <property type="evidence" value="ECO:0007669"/>
    <property type="project" value="UniProtKB-KW"/>
</dbReference>
<evidence type="ECO:0000313" key="1">
    <source>
        <dbReference type="EMBL" id="ACI98697.1"/>
    </source>
</evidence>
<dbReference type="KEGG" id="rce:RC1_1291"/>
<organism evidence="1 2">
    <name type="scientific">Rhodospirillum centenum (strain ATCC 51521 / SW)</name>
    <dbReference type="NCBI Taxonomy" id="414684"/>
    <lineage>
        <taxon>Bacteria</taxon>
        <taxon>Pseudomonadati</taxon>
        <taxon>Pseudomonadota</taxon>
        <taxon>Alphaproteobacteria</taxon>
        <taxon>Rhodospirillales</taxon>
        <taxon>Rhodospirillaceae</taxon>
        <taxon>Rhodospirillum</taxon>
    </lineage>
</organism>
<protein>
    <submittedName>
        <fullName evidence="1">Phage protease</fullName>
    </submittedName>
</protein>
<evidence type="ECO:0000313" key="2">
    <source>
        <dbReference type="Proteomes" id="UP000001591"/>
    </source>
</evidence>
<gene>
    <name evidence="1" type="ordered locus">RC1_1291</name>
</gene>
<dbReference type="GO" id="GO:0008233">
    <property type="term" value="F:peptidase activity"/>
    <property type="evidence" value="ECO:0007669"/>
    <property type="project" value="UniProtKB-KW"/>
</dbReference>
<proteinExistence type="predicted"/>
<dbReference type="eggNOG" id="COG5525">
    <property type="taxonomic scope" value="Bacteria"/>
</dbReference>
<accession>B6IMN1</accession>
<dbReference type="Pfam" id="PF25209">
    <property type="entry name" value="Phage_capsid_4"/>
    <property type="match status" value="1"/>
</dbReference>
<reference evidence="1 2" key="1">
    <citation type="journal article" date="2010" name="BMC Genomics">
        <title>Metabolic flexibility revealed in the genome of the cyst-forming alpha-1 proteobacterium Rhodospirillum centenum.</title>
        <authorList>
            <person name="Lu Y.K."/>
            <person name="Marden J."/>
            <person name="Han M."/>
            <person name="Swingley W.D."/>
            <person name="Mastrian S.D."/>
            <person name="Chowdhury S.R."/>
            <person name="Hao J."/>
            <person name="Helmy T."/>
            <person name="Kim S."/>
            <person name="Kurdoglu A.A."/>
            <person name="Matthies H.J."/>
            <person name="Rollo D."/>
            <person name="Stothard P."/>
            <person name="Blankenship R.E."/>
            <person name="Bauer C.E."/>
            <person name="Touchman J.W."/>
        </authorList>
    </citation>
    <scope>NUCLEOTIDE SEQUENCE [LARGE SCALE GENOMIC DNA]</scope>
    <source>
        <strain evidence="2">ATCC 51521 / SW</strain>
    </source>
</reference>
<keyword evidence="1" id="KW-0378">Hydrolase</keyword>
<keyword evidence="2" id="KW-1185">Reference proteome</keyword>
<dbReference type="NCBIfam" id="NF045541">
    <property type="entry name" value="scaf_prot_MCP2"/>
    <property type="match status" value="1"/>
</dbReference>
<sequence>MSLDILTRAAGRPSTLDRAARTVEAVALSGPAPAVRPGPAPDGSAGPWVEELDAAGADLSALIGGPVLKDHHNVTDAAVGTVAGARREGSTIIAGLRFDPSEEAEAVLAKIEAGSIRGVSLGYVVTTWRPAGTRNGRPVFVAAAWKPVEISLTPLPVDSGALIRSTSAMTATTESTTDPVVSTRTETNRTIRSIATAAGLPAGWADELIDRDADADEARRLAFEAMAKRARPVDNRAPAGSVTVGTSYEDPTVIRRAMADALAHRLAPAHVKLEGQAVQYRGHGPMALLGQLLAARGERVNPWDRDALLTRAIGAHGTSDFPALLADAANKALEAQYEAAAPTYRMIAAPRSFNDFKPHKFLRVGDFPTFRNLAEGAEVQYGSISENRETVTPGEFATGIAIGRRALVNDDLGALADFSSLIAIRAAQFENATVYGLLAGDGPVLSDGKALFHADHGNKAASGSAIADGIDAAVQALRAMTGLDGAKLNLRPRYLVVGPAREAAARRILAQINPTKAGDVNPWAAQFELVVDAEITGNRWFLVAEPAQAPTLVYGYVNGAAGPQILTETDFDTQAVKVRAGLDFAAGVIDFRGVYSNAGA</sequence>
<keyword evidence="1" id="KW-0645">Protease</keyword>
<dbReference type="OrthoDB" id="9806592at2"/>
<dbReference type="STRING" id="414684.RC1_1291"/>
<dbReference type="RefSeq" id="WP_012566484.1">
    <property type="nucleotide sequence ID" value="NC_011420.2"/>
</dbReference>
<dbReference type="HOGENOM" id="CLU_024622_2_0_5"/>
<dbReference type="Proteomes" id="UP000001591">
    <property type="component" value="Chromosome"/>
</dbReference>
<dbReference type="AlphaFoldDB" id="B6IMN1"/>
<name>B6IMN1_RHOCS</name>